<evidence type="ECO:0000256" key="2">
    <source>
        <dbReference type="ARBA" id="ARBA00023125"/>
    </source>
</evidence>
<dbReference type="SMART" id="SM00342">
    <property type="entry name" value="HTH_ARAC"/>
    <property type="match status" value="1"/>
</dbReference>
<evidence type="ECO:0000313" key="6">
    <source>
        <dbReference type="Proteomes" id="UP000288983"/>
    </source>
</evidence>
<dbReference type="Pfam" id="PF12833">
    <property type="entry name" value="HTH_18"/>
    <property type="match status" value="1"/>
</dbReference>
<dbReference type="GO" id="GO:0003700">
    <property type="term" value="F:DNA-binding transcription factor activity"/>
    <property type="evidence" value="ECO:0007669"/>
    <property type="project" value="InterPro"/>
</dbReference>
<dbReference type="Gene3D" id="1.10.10.60">
    <property type="entry name" value="Homeodomain-like"/>
    <property type="match status" value="1"/>
</dbReference>
<name>A0A443ZQU4_9PSED</name>
<reference evidence="5 6" key="1">
    <citation type="submission" date="2018-06" db="EMBL/GenBank/DDBJ databases">
        <title>Bacteria isolated from soil of Wuhan.</title>
        <authorList>
            <person name="Wei X."/>
            <person name="Chunhua H."/>
        </authorList>
    </citation>
    <scope>NUCLEOTIDE SEQUENCE [LARGE SCALE GENOMIC DNA]</scope>
    <source>
        <strain evidence="6">xwS2</strain>
    </source>
</reference>
<dbReference type="OrthoDB" id="5740883at2"/>
<evidence type="ECO:0000256" key="3">
    <source>
        <dbReference type="ARBA" id="ARBA00023163"/>
    </source>
</evidence>
<dbReference type="SUPFAM" id="SSF46689">
    <property type="entry name" value="Homeodomain-like"/>
    <property type="match status" value="1"/>
</dbReference>
<dbReference type="EMBL" id="QJRG01000047">
    <property type="protein sequence ID" value="RWU21452.1"/>
    <property type="molecule type" value="Genomic_DNA"/>
</dbReference>
<keyword evidence="1" id="KW-0805">Transcription regulation</keyword>
<dbReference type="Proteomes" id="UP000288983">
    <property type="component" value="Unassembled WGS sequence"/>
</dbReference>
<protein>
    <submittedName>
        <fullName evidence="5">AraC family transcriptional regulator</fullName>
    </submittedName>
</protein>
<evidence type="ECO:0000259" key="4">
    <source>
        <dbReference type="PROSITE" id="PS01124"/>
    </source>
</evidence>
<gene>
    <name evidence="5" type="ORF">DM813_19955</name>
</gene>
<dbReference type="InterPro" id="IPR032687">
    <property type="entry name" value="AraC-type_N"/>
</dbReference>
<proteinExistence type="predicted"/>
<comment type="caution">
    <text evidence="5">The sequence shown here is derived from an EMBL/GenBank/DDBJ whole genome shotgun (WGS) entry which is preliminary data.</text>
</comment>
<dbReference type="InterPro" id="IPR018060">
    <property type="entry name" value="HTH_AraC"/>
</dbReference>
<organism evidence="5 6">
    <name type="scientific">Pseudomonas alkylphenolica</name>
    <dbReference type="NCBI Taxonomy" id="237609"/>
    <lineage>
        <taxon>Bacteria</taxon>
        <taxon>Pseudomonadati</taxon>
        <taxon>Pseudomonadota</taxon>
        <taxon>Gammaproteobacteria</taxon>
        <taxon>Pseudomonadales</taxon>
        <taxon>Pseudomonadaceae</taxon>
        <taxon>Pseudomonas</taxon>
    </lineage>
</organism>
<feature type="domain" description="HTH araC/xylS-type" evidence="4">
    <location>
        <begin position="233"/>
        <end position="331"/>
    </location>
</feature>
<dbReference type="InterPro" id="IPR009057">
    <property type="entry name" value="Homeodomain-like_sf"/>
</dbReference>
<dbReference type="PROSITE" id="PS01124">
    <property type="entry name" value="HTH_ARAC_FAMILY_2"/>
    <property type="match status" value="1"/>
</dbReference>
<dbReference type="AlphaFoldDB" id="A0A443ZQU4"/>
<accession>A0A443ZQU4</accession>
<evidence type="ECO:0000313" key="5">
    <source>
        <dbReference type="EMBL" id="RWU21452.1"/>
    </source>
</evidence>
<dbReference type="PANTHER" id="PTHR47894">
    <property type="entry name" value="HTH-TYPE TRANSCRIPTIONAL REGULATOR GADX"/>
    <property type="match status" value="1"/>
</dbReference>
<evidence type="ECO:0000256" key="1">
    <source>
        <dbReference type="ARBA" id="ARBA00023015"/>
    </source>
</evidence>
<dbReference type="GO" id="GO:0005829">
    <property type="term" value="C:cytosol"/>
    <property type="evidence" value="ECO:0007669"/>
    <property type="project" value="TreeGrafter"/>
</dbReference>
<dbReference type="GO" id="GO:0000976">
    <property type="term" value="F:transcription cis-regulatory region binding"/>
    <property type="evidence" value="ECO:0007669"/>
    <property type="project" value="TreeGrafter"/>
</dbReference>
<keyword evidence="2" id="KW-0238">DNA-binding</keyword>
<keyword evidence="3" id="KW-0804">Transcription</keyword>
<dbReference type="PANTHER" id="PTHR47894:SF4">
    <property type="entry name" value="HTH-TYPE TRANSCRIPTIONAL REGULATOR GADX"/>
    <property type="match status" value="1"/>
</dbReference>
<sequence>MSALIRISSLTGFREVAQQVGGDPDALLKRFRIDPGLILEEDARMPLRALVGLLEYAAQTLDCPDFGLRMAAYQDLQVLGPIALIARSSATVGLALADIVRFIGYHSPGIHLDLDTRQEDAPKLVIDIRLPGLVQKRQMVELAMGVGYNTMKLLCGAHFNAQAILLSGASSLPVSRYRRLFKATPYLGQACNALVLSAEQLQQPIEQQDPLMHKTLAHYLSHFGAKEPADLKQQVERLILRLLPTQRCRLALVAEQLGLHERVLQRRLAELGSGFETLLEALRRDRAELYLAERNMPMSQVAGLLGFSEQSVFNRACRRWYGTTPKARRQLLLAAAAD</sequence>
<dbReference type="RefSeq" id="WP_128325054.1">
    <property type="nucleotide sequence ID" value="NZ_QJRG01000047.1"/>
</dbReference>
<dbReference type="Pfam" id="PF12625">
    <property type="entry name" value="Arabinose_bd"/>
    <property type="match status" value="1"/>
</dbReference>